<proteinExistence type="predicted"/>
<dbReference type="Gene3D" id="3.30.1370.10">
    <property type="entry name" value="K Homology domain, type 1"/>
    <property type="match status" value="1"/>
</dbReference>
<dbReference type="EMBL" id="JABBWG010000013">
    <property type="protein sequence ID" value="KAG1817651.1"/>
    <property type="molecule type" value="Genomic_DNA"/>
</dbReference>
<dbReference type="PROSITE" id="PS50084">
    <property type="entry name" value="KH_TYPE_1"/>
    <property type="match status" value="1"/>
</dbReference>
<gene>
    <name evidence="2" type="ORF">BJ212DRAFT_1480212</name>
</gene>
<dbReference type="InterPro" id="IPR036612">
    <property type="entry name" value="KH_dom_type_1_sf"/>
</dbReference>
<sequence>MFTGSGQMSLRQFLILTEVAHDAVAELSELENVQLKDLNPAVNPFQFTAGLSAAHNIDELNVTLAKHEMWLMQMNNSYKTLSECMRELVEAQHVLQETDVFSEKGSGVNKLHDALSVKVDFSDKADEKEKEAGKKKVAVHQKSKVKITGRKENVEEAKKQILLQVEKIISHGMIQHAHYTDSQMSVISKLKMLWNKLLHHGDEPFDLSFPPMHGACPSLTLKVAIIHACDNQDGALSGVFEPKPEFLGEVRVPDEDIGEVDLKFDLKSDKHTTHFGLCGHATTVFPVKSKTLLALVPNLPHHNPHNPTNELVVKLYWPEEEHKSEAEILQKVYEIAKKDEEGKVKHHVPEMVWSHKFEDTSTANIRRALGLKDAEHGRHVLYIIIFRKLNQIMDLSDKEFLTAWWHIIVYHYALWGEKVHHHNVNPSNLMVYKMLDG</sequence>
<dbReference type="AlphaFoldDB" id="A0A9P7EC85"/>
<dbReference type="GeneID" id="64634055"/>
<dbReference type="RefSeq" id="XP_041193893.1">
    <property type="nucleotide sequence ID" value="XM_041340039.1"/>
</dbReference>
<organism evidence="2 3">
    <name type="scientific">Suillus subaureus</name>
    <dbReference type="NCBI Taxonomy" id="48587"/>
    <lineage>
        <taxon>Eukaryota</taxon>
        <taxon>Fungi</taxon>
        <taxon>Dikarya</taxon>
        <taxon>Basidiomycota</taxon>
        <taxon>Agaricomycotina</taxon>
        <taxon>Agaricomycetes</taxon>
        <taxon>Agaricomycetidae</taxon>
        <taxon>Boletales</taxon>
        <taxon>Suillineae</taxon>
        <taxon>Suillaceae</taxon>
        <taxon>Suillus</taxon>
    </lineage>
</organism>
<dbReference type="Proteomes" id="UP000807769">
    <property type="component" value="Unassembled WGS sequence"/>
</dbReference>
<keyword evidence="1" id="KW-0694">RNA-binding</keyword>
<protein>
    <submittedName>
        <fullName evidence="2">Uncharacterized protein</fullName>
    </submittedName>
</protein>
<name>A0A9P7EC85_9AGAM</name>
<evidence type="ECO:0000313" key="2">
    <source>
        <dbReference type="EMBL" id="KAG1817651.1"/>
    </source>
</evidence>
<dbReference type="OrthoDB" id="2691104at2759"/>
<reference evidence="2" key="1">
    <citation type="journal article" date="2020" name="New Phytol.">
        <title>Comparative genomics reveals dynamic genome evolution in host specialist ectomycorrhizal fungi.</title>
        <authorList>
            <person name="Lofgren L.A."/>
            <person name="Nguyen N.H."/>
            <person name="Vilgalys R."/>
            <person name="Ruytinx J."/>
            <person name="Liao H.L."/>
            <person name="Branco S."/>
            <person name="Kuo A."/>
            <person name="LaButti K."/>
            <person name="Lipzen A."/>
            <person name="Andreopoulos W."/>
            <person name="Pangilinan J."/>
            <person name="Riley R."/>
            <person name="Hundley H."/>
            <person name="Na H."/>
            <person name="Barry K."/>
            <person name="Grigoriev I.V."/>
            <person name="Stajich J.E."/>
            <person name="Kennedy P.G."/>
        </authorList>
    </citation>
    <scope>NUCLEOTIDE SEQUENCE</scope>
    <source>
        <strain evidence="2">MN1</strain>
    </source>
</reference>
<dbReference type="SUPFAM" id="SSF54791">
    <property type="entry name" value="Eukaryotic type KH-domain (KH-domain type I)"/>
    <property type="match status" value="1"/>
</dbReference>
<comment type="caution">
    <text evidence="2">The sequence shown here is derived from an EMBL/GenBank/DDBJ whole genome shotgun (WGS) entry which is preliminary data.</text>
</comment>
<accession>A0A9P7EC85</accession>
<keyword evidence="3" id="KW-1185">Reference proteome</keyword>
<dbReference type="GO" id="GO:0003723">
    <property type="term" value="F:RNA binding"/>
    <property type="evidence" value="ECO:0007669"/>
    <property type="project" value="UniProtKB-UniRule"/>
</dbReference>
<evidence type="ECO:0000313" key="3">
    <source>
        <dbReference type="Proteomes" id="UP000807769"/>
    </source>
</evidence>
<evidence type="ECO:0000256" key="1">
    <source>
        <dbReference type="PROSITE-ProRule" id="PRU00117"/>
    </source>
</evidence>